<evidence type="ECO:0000256" key="2">
    <source>
        <dbReference type="ARBA" id="ARBA00006012"/>
    </source>
</evidence>
<feature type="transmembrane region" description="Helical" evidence="11">
    <location>
        <begin position="693"/>
        <end position="712"/>
    </location>
</feature>
<evidence type="ECO:0000259" key="12">
    <source>
        <dbReference type="PROSITE" id="PS50893"/>
    </source>
</evidence>
<feature type="compositionally biased region" description="Polar residues" evidence="10">
    <location>
        <begin position="17"/>
        <end position="31"/>
    </location>
</feature>
<dbReference type="PROSITE" id="PS00211">
    <property type="entry name" value="ABC_TRANSPORTER_1"/>
    <property type="match status" value="1"/>
</dbReference>
<dbReference type="FunFam" id="3.40.50.300:FF:000054">
    <property type="entry name" value="ABC multidrug transporter atrF"/>
    <property type="match status" value="1"/>
</dbReference>
<dbReference type="InterPro" id="IPR027417">
    <property type="entry name" value="P-loop_NTPase"/>
</dbReference>
<protein>
    <recommendedName>
        <fullName evidence="12">ABC transporter domain-containing protein</fullName>
    </recommendedName>
</protein>
<dbReference type="Pfam" id="PF14510">
    <property type="entry name" value="ABC_trans_N"/>
    <property type="match status" value="1"/>
</dbReference>
<dbReference type="InterPro" id="IPR017871">
    <property type="entry name" value="ABC_transporter-like_CS"/>
</dbReference>
<evidence type="ECO:0000313" key="14">
    <source>
        <dbReference type="Proteomes" id="UP000319663"/>
    </source>
</evidence>
<dbReference type="GO" id="GO:0140359">
    <property type="term" value="F:ABC-type transporter activity"/>
    <property type="evidence" value="ECO:0007669"/>
    <property type="project" value="InterPro"/>
</dbReference>
<evidence type="ECO:0000256" key="3">
    <source>
        <dbReference type="ARBA" id="ARBA00022448"/>
    </source>
</evidence>
<feature type="region of interest" description="Disordered" evidence="10">
    <location>
        <begin position="829"/>
        <end position="849"/>
    </location>
</feature>
<dbReference type="GO" id="GO:0005524">
    <property type="term" value="F:ATP binding"/>
    <property type="evidence" value="ECO:0007669"/>
    <property type="project" value="UniProtKB-KW"/>
</dbReference>
<dbReference type="Pfam" id="PF06422">
    <property type="entry name" value="PDR_CDR"/>
    <property type="match status" value="1"/>
</dbReference>
<dbReference type="OrthoDB" id="245989at2759"/>
<feature type="transmembrane region" description="Helical" evidence="11">
    <location>
        <begin position="1220"/>
        <end position="1242"/>
    </location>
</feature>
<evidence type="ECO:0000256" key="8">
    <source>
        <dbReference type="ARBA" id="ARBA00022989"/>
    </source>
</evidence>
<keyword evidence="7" id="KW-0067">ATP-binding</keyword>
<feature type="region of interest" description="Disordered" evidence="10">
    <location>
        <begin position="1"/>
        <end position="44"/>
    </location>
</feature>
<evidence type="ECO:0000256" key="4">
    <source>
        <dbReference type="ARBA" id="ARBA00022475"/>
    </source>
</evidence>
<feature type="transmembrane region" description="Helical" evidence="11">
    <location>
        <begin position="1459"/>
        <end position="1479"/>
    </location>
</feature>
<feature type="transmembrane region" description="Helical" evidence="11">
    <location>
        <begin position="1190"/>
        <end position="1208"/>
    </location>
</feature>
<keyword evidence="9 11" id="KW-0472">Membrane</keyword>
<feature type="transmembrane region" description="Helical" evidence="11">
    <location>
        <begin position="522"/>
        <end position="547"/>
    </location>
</feature>
<name>A0A507QTG6_MONPU</name>
<dbReference type="InterPro" id="IPR029481">
    <property type="entry name" value="ABC_trans_N"/>
</dbReference>
<evidence type="ECO:0000313" key="13">
    <source>
        <dbReference type="EMBL" id="TQB70327.1"/>
    </source>
</evidence>
<sequence length="1538" mass="173129">MYSPHAESFSWTKRPRSNVSHLDSPDATSLTPWHESSGGTLNGNQTKLVTDAARRISNLSGYYNIFRVSAYCNSDYGHDNEHEDVPTNPFELSDENPELNPNSGIFDAEAWARNFLQLRSRDPERYPRRTAGVSFRHLSVFGSKGATDYQSTLSNIWLKASSHIRGLLSQRKPAKVPILRDFEGLVESGEMLLVLGRPGSGCSTFLRTLAGQTEGLQLQEISDIQYQGISYDEMKREFRGEINYQADKDVHFPELTAGQTLLFAALARTPANRLPGVSREQYALHMRDVVMAILNLTHTVDTKVGNEYIRGVSGGERKRVSIAETMLCNSTISCWDNSTQGLDSSSALDFAKYLKTSTRYTGSTALVAIYQAGQAIYDLFDKVILLYEGREIFFGPTHEARSYFVDIGFECPERQTTSDFLTSLTCPDQRRVQPGYESSVPRTADEFAERWQNSWTRMALLKEISSYQARFPLGGDQLRQFQRSREMEKSHHGSKRSPFIASFPYQVRLCLWRAALRFRADFAASVIQVFSSIITSLITASIFYGLADNTSTLFPRGTLLFATILMTTLNCAMKVLSVWEQRPIVEKHKGYALYRPAAEALSDIIIDLPVRFITSGGFCLCLYFLTDLRQGLGHFLLYYIITILSMLSMSNLFRCLSAFSRTLDQAMLLSALMLLAVFTYTGFVIPIPDMRPWFRWIAYINPIAYTFQALMINEFSDRHLACALYIPFGSAYSNLGPKSVICNANGAVAGQNYVDGDTYIQKTYEYSPDALARNIIILVAFFFITLVAYILASELISFNALKPQVLVFPRCQALTFAKRLDQTDEEQPHYGDSVLVRKDDGHSRDRSPLQSPRAIFHWQDVCYDVKIKNGTRRILDSVDGWVVPGTLTALMGSSGAGKTTLLDVLADRVTVGAVTGEVLVNGRPRDSIFQRSIGYVQQQDLHFPKNTVREAMIFSALLRQPTSVPRAEKIAYVDEIIEVLDMEDYANAVIGELGEGLNLEQRKRLTIGVEMAAKPELLLFFDEPTSGLDSQSALSICKLMRKLADHGQAILCTIHQPSATLMQEFDKLLLLARGGRTVYFGPLGHQMGSLIQYFEKNGAPPCPPTANPAEWMLDTIGTSDIDWADLWHNSPERRAVHQELTMMKEKLPRSSREVSRTCSGEFATSFIFQLIVCLERVFEEYWRNPNYIYTKLLLGTLPALFIGFSFWHEKTSMRGLSDQAFSIFMIMSIMSILVLQSMPQFIFHRKVYENRESLSRIYSWKVFMLSSILVELPYNMLLAFLMFLSYYYPVALYRNAEATNDVTLRSGIMLLLFQFLTVFATTFSIMVTTMFDSLETAGSLASPLLSVSLVFCGILRPKISLPKPWIPMYRVSPFTYFASTMLSTALSGNKVHCSAVELLRLDPPSGQTCGEFLGPYMYTAGGTLINPNATSGCQFCQLRTTDEFLKVLNMDFSDYPRNLGILCIYVCFNIVMAMLLYWVTRVFRKQRQRTTKRTSASNDGPEKCISKNCTEGRSAGAALTLSEVDEWLDTDGAGADSR</sequence>
<feature type="transmembrane region" description="Helical" evidence="11">
    <location>
        <begin position="668"/>
        <end position="687"/>
    </location>
</feature>
<comment type="caution">
    <text evidence="13">The sequence shown here is derived from an EMBL/GenBank/DDBJ whole genome shotgun (WGS) entry which is preliminary data.</text>
</comment>
<dbReference type="InterPro" id="IPR034003">
    <property type="entry name" value="ABCG_PDR_2"/>
</dbReference>
<comment type="subcellular location">
    <subcellularLocation>
        <location evidence="1">Cell membrane</location>
        <topology evidence="1">Multi-pass membrane protein</topology>
    </subcellularLocation>
</comment>
<evidence type="ECO:0000256" key="9">
    <source>
        <dbReference type="ARBA" id="ARBA00023136"/>
    </source>
</evidence>
<evidence type="ECO:0000256" key="1">
    <source>
        <dbReference type="ARBA" id="ARBA00004651"/>
    </source>
</evidence>
<feature type="transmembrane region" description="Helical" evidence="11">
    <location>
        <begin position="637"/>
        <end position="656"/>
    </location>
</feature>
<dbReference type="InterPro" id="IPR003439">
    <property type="entry name" value="ABC_transporter-like_ATP-bd"/>
</dbReference>
<keyword evidence="14" id="KW-1185">Reference proteome</keyword>
<dbReference type="Pfam" id="PF19055">
    <property type="entry name" value="ABC2_membrane_7"/>
    <property type="match status" value="1"/>
</dbReference>
<evidence type="ECO:0000256" key="11">
    <source>
        <dbReference type="SAM" id="Phobius"/>
    </source>
</evidence>
<dbReference type="GO" id="GO:0005886">
    <property type="term" value="C:plasma membrane"/>
    <property type="evidence" value="ECO:0007669"/>
    <property type="project" value="UniProtKB-SubCell"/>
</dbReference>
<evidence type="ECO:0000256" key="6">
    <source>
        <dbReference type="ARBA" id="ARBA00022741"/>
    </source>
</evidence>
<evidence type="ECO:0000256" key="10">
    <source>
        <dbReference type="SAM" id="MobiDB-lite"/>
    </source>
</evidence>
<keyword evidence="4" id="KW-1003">Cell membrane</keyword>
<gene>
    <name evidence="13" type="ORF">MPDQ_000638</name>
</gene>
<evidence type="ECO:0000256" key="5">
    <source>
        <dbReference type="ARBA" id="ARBA00022692"/>
    </source>
</evidence>
<dbReference type="GO" id="GO:0016887">
    <property type="term" value="F:ATP hydrolysis activity"/>
    <property type="evidence" value="ECO:0007669"/>
    <property type="project" value="InterPro"/>
</dbReference>
<evidence type="ECO:0000256" key="7">
    <source>
        <dbReference type="ARBA" id="ARBA00022840"/>
    </source>
</evidence>
<keyword evidence="5 11" id="KW-0812">Transmembrane</keyword>
<feature type="transmembrane region" description="Helical" evidence="11">
    <location>
        <begin position="559"/>
        <end position="579"/>
    </location>
</feature>
<reference evidence="13 14" key="1">
    <citation type="submission" date="2019-06" db="EMBL/GenBank/DDBJ databases">
        <title>Wine fermentation using esterase from Monascus purpureus.</title>
        <authorList>
            <person name="Geng C."/>
            <person name="Zhang Y."/>
        </authorList>
    </citation>
    <scope>NUCLEOTIDE SEQUENCE [LARGE SCALE GENOMIC DNA]</scope>
    <source>
        <strain evidence="13">HQ1</strain>
    </source>
</reference>
<dbReference type="InterPro" id="IPR043926">
    <property type="entry name" value="ABCG_dom"/>
</dbReference>
<dbReference type="InterPro" id="IPR010929">
    <property type="entry name" value="PDR_CDR_ABC"/>
</dbReference>
<dbReference type="SMART" id="SM00382">
    <property type="entry name" value="AAA"/>
    <property type="match status" value="2"/>
</dbReference>
<feature type="transmembrane region" description="Helical" evidence="11">
    <location>
        <begin position="1308"/>
        <end position="1328"/>
    </location>
</feature>
<dbReference type="InterPro" id="IPR034001">
    <property type="entry name" value="ABCG_PDR_1"/>
</dbReference>
<dbReference type="EMBL" id="VIFY01000112">
    <property type="protein sequence ID" value="TQB70327.1"/>
    <property type="molecule type" value="Genomic_DNA"/>
</dbReference>
<dbReference type="SUPFAM" id="SSF52540">
    <property type="entry name" value="P-loop containing nucleoside triphosphate hydrolases"/>
    <property type="match status" value="2"/>
</dbReference>
<dbReference type="Gene3D" id="3.40.50.300">
    <property type="entry name" value="P-loop containing nucleotide triphosphate hydrolases"/>
    <property type="match status" value="2"/>
</dbReference>
<proteinExistence type="inferred from homology"/>
<keyword evidence="6" id="KW-0547">Nucleotide-binding</keyword>
<feature type="transmembrane region" description="Helical" evidence="11">
    <location>
        <begin position="1262"/>
        <end position="1288"/>
    </location>
</feature>
<keyword evidence="8 11" id="KW-1133">Transmembrane helix</keyword>
<feature type="domain" description="ABC transporter" evidence="12">
    <location>
        <begin position="162"/>
        <end position="413"/>
    </location>
</feature>
<feature type="domain" description="ABC transporter" evidence="12">
    <location>
        <begin position="856"/>
        <end position="1099"/>
    </location>
</feature>
<dbReference type="Pfam" id="PF00005">
    <property type="entry name" value="ABC_tran"/>
    <property type="match status" value="2"/>
</dbReference>
<organism evidence="13 14">
    <name type="scientific">Monascus purpureus</name>
    <name type="common">Red mold</name>
    <name type="synonym">Monascus anka</name>
    <dbReference type="NCBI Taxonomy" id="5098"/>
    <lineage>
        <taxon>Eukaryota</taxon>
        <taxon>Fungi</taxon>
        <taxon>Dikarya</taxon>
        <taxon>Ascomycota</taxon>
        <taxon>Pezizomycotina</taxon>
        <taxon>Eurotiomycetes</taxon>
        <taxon>Eurotiomycetidae</taxon>
        <taxon>Eurotiales</taxon>
        <taxon>Aspergillaceae</taxon>
        <taxon>Monascus</taxon>
    </lineage>
</organism>
<feature type="transmembrane region" description="Helical" evidence="11">
    <location>
        <begin position="771"/>
        <end position="792"/>
    </location>
</feature>
<dbReference type="STRING" id="5098.A0A507QTG6"/>
<comment type="similarity">
    <text evidence="2">Belongs to the ABC transporter superfamily. ABCG family. PDR (TC 3.A.1.205) subfamily.</text>
</comment>
<dbReference type="CDD" id="cd03232">
    <property type="entry name" value="ABCG_PDR_domain2"/>
    <property type="match status" value="1"/>
</dbReference>
<accession>A0A507QTG6</accession>
<dbReference type="CDD" id="cd03233">
    <property type="entry name" value="ABCG_PDR_domain1"/>
    <property type="match status" value="1"/>
</dbReference>
<dbReference type="InterPro" id="IPR003593">
    <property type="entry name" value="AAA+_ATPase"/>
</dbReference>
<dbReference type="PANTHER" id="PTHR19241">
    <property type="entry name" value="ATP-BINDING CASSETTE TRANSPORTER"/>
    <property type="match status" value="1"/>
</dbReference>
<feature type="compositionally biased region" description="Basic and acidic residues" evidence="10">
    <location>
        <begin position="829"/>
        <end position="847"/>
    </location>
</feature>
<dbReference type="PROSITE" id="PS50893">
    <property type="entry name" value="ABC_TRANSPORTER_2"/>
    <property type="match status" value="2"/>
</dbReference>
<dbReference type="InterPro" id="IPR013525">
    <property type="entry name" value="ABC2_TM"/>
</dbReference>
<keyword evidence="3" id="KW-0813">Transport</keyword>
<dbReference type="Proteomes" id="UP000319663">
    <property type="component" value="Unassembled WGS sequence"/>
</dbReference>
<dbReference type="Pfam" id="PF01061">
    <property type="entry name" value="ABC2_membrane"/>
    <property type="match status" value="2"/>
</dbReference>